<protein>
    <submittedName>
        <fullName evidence="7">Unannotated protein</fullName>
    </submittedName>
</protein>
<sequence>MSSTIGRRSIEEAIRPRQRSFHAPALDPWIIAAGLGLIAISLMAINGATANDIKGDTSYFTDRQAIYAGVGLLVAIFLTRLDYSVLYQYRRLAWGALVAGNILVFIVGGSTRGSQRWISLPFFQLQPSELGKVLLIVAIAGFGVEYARRIADSRVTLRLLGIAVLPAGIVALQPDLGTALVYVAIGIAVLTAAGTPARHLLAITAGGLATILLVLAVLPAAGVDLLRPYQVQRLTGFINPSSDPGNATYQVNQSLIAIGSGQRLGRGGSGATQTGLDFLPEHHTDFIFAVIGERWGFVGAALVIALYALLLWRAVRLVLLARDGFGSLLCSGIVSMLGFQIFVNIGMTLGIMPITGVPLPLMSYGGSSILTTLIALGLLQSVHLRAAHPAAAAVRTRVRV</sequence>
<feature type="transmembrane region" description="Helical" evidence="6">
    <location>
        <begin position="327"/>
        <end position="349"/>
    </location>
</feature>
<dbReference type="Pfam" id="PF01098">
    <property type="entry name" value="FTSW_RODA_SPOVE"/>
    <property type="match status" value="1"/>
</dbReference>
<dbReference type="EMBL" id="CAFBLU010000028">
    <property type="protein sequence ID" value="CAB4880291.1"/>
    <property type="molecule type" value="Genomic_DNA"/>
</dbReference>
<evidence type="ECO:0000256" key="4">
    <source>
        <dbReference type="ARBA" id="ARBA00022989"/>
    </source>
</evidence>
<accession>A0A6J7EDH7</accession>
<evidence type="ECO:0000256" key="6">
    <source>
        <dbReference type="SAM" id="Phobius"/>
    </source>
</evidence>
<dbReference type="GO" id="GO:0005886">
    <property type="term" value="C:plasma membrane"/>
    <property type="evidence" value="ECO:0007669"/>
    <property type="project" value="TreeGrafter"/>
</dbReference>
<organism evidence="7">
    <name type="scientific">freshwater metagenome</name>
    <dbReference type="NCBI Taxonomy" id="449393"/>
    <lineage>
        <taxon>unclassified sequences</taxon>
        <taxon>metagenomes</taxon>
        <taxon>ecological metagenomes</taxon>
    </lineage>
</organism>
<feature type="transmembrane region" description="Helical" evidence="6">
    <location>
        <begin position="361"/>
        <end position="379"/>
    </location>
</feature>
<dbReference type="InterPro" id="IPR001182">
    <property type="entry name" value="FtsW/RodA"/>
</dbReference>
<feature type="transmembrane region" description="Helical" evidence="6">
    <location>
        <begin position="295"/>
        <end position="315"/>
    </location>
</feature>
<keyword evidence="3" id="KW-0133">Cell shape</keyword>
<keyword evidence="2 6" id="KW-0812">Transmembrane</keyword>
<dbReference type="GO" id="GO:0032153">
    <property type="term" value="C:cell division site"/>
    <property type="evidence" value="ECO:0007669"/>
    <property type="project" value="TreeGrafter"/>
</dbReference>
<keyword evidence="4 6" id="KW-1133">Transmembrane helix</keyword>
<gene>
    <name evidence="7" type="ORF">UFOPK3444_01339</name>
</gene>
<dbReference type="GO" id="GO:0015648">
    <property type="term" value="F:lipid-linked peptidoglycan transporter activity"/>
    <property type="evidence" value="ECO:0007669"/>
    <property type="project" value="TreeGrafter"/>
</dbReference>
<dbReference type="PROSITE" id="PS00428">
    <property type="entry name" value="FTSW_RODA_SPOVE"/>
    <property type="match status" value="1"/>
</dbReference>
<dbReference type="AlphaFoldDB" id="A0A6J7EDH7"/>
<comment type="subcellular location">
    <subcellularLocation>
        <location evidence="1">Membrane</location>
        <topology evidence="1">Multi-pass membrane protein</topology>
    </subcellularLocation>
</comment>
<evidence type="ECO:0000256" key="1">
    <source>
        <dbReference type="ARBA" id="ARBA00004141"/>
    </source>
</evidence>
<dbReference type="NCBIfam" id="TIGR02210">
    <property type="entry name" value="rodA_shape"/>
    <property type="match status" value="1"/>
</dbReference>
<feature type="transmembrane region" description="Helical" evidence="6">
    <location>
        <begin position="130"/>
        <end position="148"/>
    </location>
</feature>
<proteinExistence type="predicted"/>
<feature type="transmembrane region" description="Helical" evidence="6">
    <location>
        <begin position="21"/>
        <end position="45"/>
    </location>
</feature>
<name>A0A6J7EDH7_9ZZZZ</name>
<evidence type="ECO:0000256" key="2">
    <source>
        <dbReference type="ARBA" id="ARBA00022692"/>
    </source>
</evidence>
<keyword evidence="5 6" id="KW-0472">Membrane</keyword>
<evidence type="ECO:0000256" key="3">
    <source>
        <dbReference type="ARBA" id="ARBA00022960"/>
    </source>
</evidence>
<dbReference type="GO" id="GO:0051301">
    <property type="term" value="P:cell division"/>
    <property type="evidence" value="ECO:0007669"/>
    <property type="project" value="InterPro"/>
</dbReference>
<dbReference type="PANTHER" id="PTHR30474:SF14">
    <property type="entry name" value="CELL CYCLE PROTEIN"/>
    <property type="match status" value="1"/>
</dbReference>
<feature type="transmembrane region" description="Helical" evidence="6">
    <location>
        <begin position="92"/>
        <end position="110"/>
    </location>
</feature>
<evidence type="ECO:0000313" key="7">
    <source>
        <dbReference type="EMBL" id="CAB4880291.1"/>
    </source>
</evidence>
<feature type="transmembrane region" description="Helical" evidence="6">
    <location>
        <begin position="155"/>
        <end position="173"/>
    </location>
</feature>
<reference evidence="7" key="1">
    <citation type="submission" date="2020-05" db="EMBL/GenBank/DDBJ databases">
        <authorList>
            <person name="Chiriac C."/>
            <person name="Salcher M."/>
            <person name="Ghai R."/>
            <person name="Kavagutti S V."/>
        </authorList>
    </citation>
    <scope>NUCLEOTIDE SEQUENCE</scope>
</reference>
<evidence type="ECO:0000256" key="5">
    <source>
        <dbReference type="ARBA" id="ARBA00023136"/>
    </source>
</evidence>
<dbReference type="InterPro" id="IPR011923">
    <property type="entry name" value="RodA/MrdB"/>
</dbReference>
<feature type="transmembrane region" description="Helical" evidence="6">
    <location>
        <begin position="200"/>
        <end position="221"/>
    </location>
</feature>
<feature type="transmembrane region" description="Helical" evidence="6">
    <location>
        <begin position="65"/>
        <end position="83"/>
    </location>
</feature>
<dbReference type="GO" id="GO:0008360">
    <property type="term" value="P:regulation of cell shape"/>
    <property type="evidence" value="ECO:0007669"/>
    <property type="project" value="UniProtKB-KW"/>
</dbReference>
<dbReference type="PANTHER" id="PTHR30474">
    <property type="entry name" value="CELL CYCLE PROTEIN"/>
    <property type="match status" value="1"/>
</dbReference>
<dbReference type="InterPro" id="IPR018365">
    <property type="entry name" value="Cell_cycle_FtsW-rel_CS"/>
</dbReference>
<feature type="transmembrane region" description="Helical" evidence="6">
    <location>
        <begin position="179"/>
        <end position="195"/>
    </location>
</feature>